<comment type="similarity">
    <text evidence="2">Belongs to the cerato-platanin family.</text>
</comment>
<evidence type="ECO:0000256" key="1">
    <source>
        <dbReference type="ARBA" id="ARBA00004613"/>
    </source>
</evidence>
<feature type="chain" id="PRO_5047247338" evidence="4">
    <location>
        <begin position="22"/>
        <end position="141"/>
    </location>
</feature>
<protein>
    <submittedName>
        <fullName evidence="5">Uncharacterized protein</fullName>
    </submittedName>
</protein>
<reference evidence="5 6" key="1">
    <citation type="submission" date="2024-02" db="EMBL/GenBank/DDBJ databases">
        <title>A draft genome for the cacao thread blight pathogen Marasmius crinis-equi.</title>
        <authorList>
            <person name="Cohen S.P."/>
            <person name="Baruah I.K."/>
            <person name="Amoako-Attah I."/>
            <person name="Bukari Y."/>
            <person name="Meinhardt L.W."/>
            <person name="Bailey B.A."/>
        </authorList>
    </citation>
    <scope>NUCLEOTIDE SEQUENCE [LARGE SCALE GENOMIC DNA]</scope>
    <source>
        <strain evidence="5 6">GH-76</strain>
    </source>
</reference>
<proteinExistence type="inferred from homology"/>
<keyword evidence="6" id="KW-1185">Reference proteome</keyword>
<dbReference type="InterPro" id="IPR036908">
    <property type="entry name" value="RlpA-like_sf"/>
</dbReference>
<accession>A0ABR3FXW1</accession>
<gene>
    <name evidence="5" type="ORF">V5O48_001630</name>
</gene>
<dbReference type="Proteomes" id="UP001465976">
    <property type="component" value="Unassembled WGS sequence"/>
</dbReference>
<evidence type="ECO:0000256" key="3">
    <source>
        <dbReference type="ARBA" id="ARBA00022525"/>
    </source>
</evidence>
<organism evidence="5 6">
    <name type="scientific">Marasmius crinis-equi</name>
    <dbReference type="NCBI Taxonomy" id="585013"/>
    <lineage>
        <taxon>Eukaryota</taxon>
        <taxon>Fungi</taxon>
        <taxon>Dikarya</taxon>
        <taxon>Basidiomycota</taxon>
        <taxon>Agaricomycotina</taxon>
        <taxon>Agaricomycetes</taxon>
        <taxon>Agaricomycetidae</taxon>
        <taxon>Agaricales</taxon>
        <taxon>Marasmiineae</taxon>
        <taxon>Marasmiaceae</taxon>
        <taxon>Marasmius</taxon>
    </lineage>
</organism>
<dbReference type="CDD" id="cd22778">
    <property type="entry name" value="DPBB_CEPL-like"/>
    <property type="match status" value="1"/>
</dbReference>
<dbReference type="EMBL" id="JBAHYK010000032">
    <property type="protein sequence ID" value="KAL0580385.1"/>
    <property type="molecule type" value="Genomic_DNA"/>
</dbReference>
<evidence type="ECO:0000256" key="2">
    <source>
        <dbReference type="ARBA" id="ARBA00010421"/>
    </source>
</evidence>
<evidence type="ECO:0000256" key="4">
    <source>
        <dbReference type="SAM" id="SignalP"/>
    </source>
</evidence>
<name>A0ABR3FXW1_9AGAR</name>
<evidence type="ECO:0000313" key="5">
    <source>
        <dbReference type="EMBL" id="KAL0580385.1"/>
    </source>
</evidence>
<comment type="subcellular location">
    <subcellularLocation>
        <location evidence="1">Secreted</location>
    </subcellularLocation>
</comment>
<dbReference type="Gene3D" id="2.40.40.10">
    <property type="entry name" value="RlpA-like domain"/>
    <property type="match status" value="1"/>
</dbReference>
<dbReference type="SUPFAM" id="SSF50685">
    <property type="entry name" value="Barwin-like endoglucanases"/>
    <property type="match status" value="1"/>
</dbReference>
<evidence type="ECO:0000313" key="6">
    <source>
        <dbReference type="Proteomes" id="UP001465976"/>
    </source>
</evidence>
<dbReference type="Pfam" id="PF07249">
    <property type="entry name" value="Cerato-platanin"/>
    <property type="match status" value="1"/>
</dbReference>
<feature type="signal peptide" evidence="4">
    <location>
        <begin position="1"/>
        <end position="21"/>
    </location>
</feature>
<sequence>MKFFSSTIASAILTLLPAISAVQLQYDAAYDNSGQSMNTVACSDGSNGLASRYSTFGSVPSRVAAADVIGGWNSPNCGACFRLSYTSGGTTRSINVVAVDVAGSGFNVGKNAMDELTNGQAVALGKIDVQSERLSSSDCGL</sequence>
<dbReference type="InterPro" id="IPR010829">
    <property type="entry name" value="Cerato-platanin"/>
</dbReference>
<keyword evidence="3" id="KW-0964">Secreted</keyword>
<comment type="caution">
    <text evidence="5">The sequence shown here is derived from an EMBL/GenBank/DDBJ whole genome shotgun (WGS) entry which is preliminary data.</text>
</comment>
<keyword evidence="4" id="KW-0732">Signal</keyword>